<dbReference type="InterPro" id="IPR018232">
    <property type="entry name" value="Glyco_hydro_37_CS"/>
</dbReference>
<evidence type="ECO:0000313" key="8">
    <source>
        <dbReference type="WBParaSite" id="PSAMB.scaffold14408size1898.g36041.t1"/>
    </source>
</evidence>
<dbReference type="InterPro" id="IPR008928">
    <property type="entry name" value="6-hairpin_glycosidase_sf"/>
</dbReference>
<keyword evidence="5 6" id="KW-0326">Glycosidase</keyword>
<dbReference type="PRINTS" id="PR00744">
    <property type="entry name" value="GLHYDRLASE37"/>
</dbReference>
<dbReference type="InterPro" id="IPR012341">
    <property type="entry name" value="6hp_glycosidase-like_sf"/>
</dbReference>
<accession>A0A914V3Y2</accession>
<dbReference type="PROSITE" id="PS00928">
    <property type="entry name" value="TREHALASE_2"/>
    <property type="match status" value="1"/>
</dbReference>
<dbReference type="GO" id="GO:0005993">
    <property type="term" value="P:trehalose catabolic process"/>
    <property type="evidence" value="ECO:0007669"/>
    <property type="project" value="TreeGrafter"/>
</dbReference>
<keyword evidence="4 6" id="KW-0378">Hydrolase</keyword>
<dbReference type="GO" id="GO:0004555">
    <property type="term" value="F:alpha,alpha-trehalase activity"/>
    <property type="evidence" value="ECO:0007669"/>
    <property type="project" value="UniProtKB-EC"/>
</dbReference>
<protein>
    <recommendedName>
        <fullName evidence="3 6">Trehalase</fullName>
        <ecNumber evidence="2 6">3.2.1.28</ecNumber>
    </recommendedName>
    <alternativeName>
        <fullName evidence="6">Alpha-trehalose glucohydrolase</fullName>
    </alternativeName>
</protein>
<dbReference type="SUPFAM" id="SSF48208">
    <property type="entry name" value="Six-hairpin glycosidases"/>
    <property type="match status" value="1"/>
</dbReference>
<organism evidence="7 8">
    <name type="scientific">Plectus sambesii</name>
    <dbReference type="NCBI Taxonomy" id="2011161"/>
    <lineage>
        <taxon>Eukaryota</taxon>
        <taxon>Metazoa</taxon>
        <taxon>Ecdysozoa</taxon>
        <taxon>Nematoda</taxon>
        <taxon>Chromadorea</taxon>
        <taxon>Plectida</taxon>
        <taxon>Plectina</taxon>
        <taxon>Plectoidea</taxon>
        <taxon>Plectidae</taxon>
        <taxon>Plectus</taxon>
    </lineage>
</organism>
<dbReference type="EC" id="3.2.1.28" evidence="2 6"/>
<dbReference type="AlphaFoldDB" id="A0A914V3Y2"/>
<proteinExistence type="inferred from homology"/>
<comment type="catalytic activity">
    <reaction evidence="6">
        <text>alpha,alpha-trehalose + H2O = alpha-D-glucose + beta-D-glucose</text>
        <dbReference type="Rhea" id="RHEA:32675"/>
        <dbReference type="ChEBI" id="CHEBI:15377"/>
        <dbReference type="ChEBI" id="CHEBI:15903"/>
        <dbReference type="ChEBI" id="CHEBI:16551"/>
        <dbReference type="ChEBI" id="CHEBI:17925"/>
        <dbReference type="EC" id="3.2.1.28"/>
    </reaction>
</comment>
<dbReference type="PANTHER" id="PTHR23403">
    <property type="entry name" value="TREHALASE"/>
    <property type="match status" value="1"/>
</dbReference>
<evidence type="ECO:0000256" key="5">
    <source>
        <dbReference type="ARBA" id="ARBA00023295"/>
    </source>
</evidence>
<reference evidence="8" key="1">
    <citation type="submission" date="2022-11" db="UniProtKB">
        <authorList>
            <consortium name="WormBaseParasite"/>
        </authorList>
    </citation>
    <scope>IDENTIFICATION</scope>
</reference>
<dbReference type="Gene3D" id="1.50.10.10">
    <property type="match status" value="1"/>
</dbReference>
<dbReference type="Pfam" id="PF01204">
    <property type="entry name" value="Trehalase"/>
    <property type="match status" value="1"/>
</dbReference>
<evidence type="ECO:0000313" key="7">
    <source>
        <dbReference type="Proteomes" id="UP000887566"/>
    </source>
</evidence>
<comment type="similarity">
    <text evidence="1 6">Belongs to the glycosyl hydrolase 37 family.</text>
</comment>
<keyword evidence="7" id="KW-1185">Reference proteome</keyword>
<evidence type="ECO:0000256" key="4">
    <source>
        <dbReference type="ARBA" id="ARBA00022801"/>
    </source>
</evidence>
<evidence type="ECO:0000256" key="1">
    <source>
        <dbReference type="ARBA" id="ARBA00005615"/>
    </source>
</evidence>
<dbReference type="Proteomes" id="UP000887566">
    <property type="component" value="Unplaced"/>
</dbReference>
<dbReference type="WBParaSite" id="PSAMB.scaffold14408size1898.g36041.t1">
    <property type="protein sequence ID" value="PSAMB.scaffold14408size1898.g36041.t1"/>
    <property type="gene ID" value="PSAMB.scaffold14408size1898.g36041"/>
</dbReference>
<evidence type="ECO:0000256" key="2">
    <source>
        <dbReference type="ARBA" id="ARBA00012757"/>
    </source>
</evidence>
<name>A0A914V3Y2_9BILA</name>
<dbReference type="PANTHER" id="PTHR23403:SF24">
    <property type="entry name" value="TREHALASE"/>
    <property type="match status" value="1"/>
</dbReference>
<evidence type="ECO:0000256" key="6">
    <source>
        <dbReference type="RuleBase" id="RU361180"/>
    </source>
</evidence>
<sequence>IERGLKWLEREYQFFRLNRSFKLDAWPSPLFHYRVVAEGPRPESFREDVECAEHLTNEEDKRRLWGDIAAAAESGRDFSARWFTSEGPVGGKMGSTRTSQIMPVDLNAIMCGNLRTMAELYEVVGQPQPAVECRAEYEAMRECIYQVLWSEENGVWFDYDRVTNRHVACYYDTNFFPLFTGCAHEGFDGNKTAEYLDKAGVLSFPGGLPSSLVSSGQQWDFPNAWAPTTWVVIQGLRAVGQDLLAQKIAEKWIKKNYNMWKSSGGRMFEK</sequence>
<evidence type="ECO:0000256" key="3">
    <source>
        <dbReference type="ARBA" id="ARBA00019905"/>
    </source>
</evidence>
<dbReference type="InterPro" id="IPR001661">
    <property type="entry name" value="Glyco_hydro_37"/>
</dbReference>